<name>A0AAW2BL67_9ROSI</name>
<evidence type="ECO:0000256" key="1">
    <source>
        <dbReference type="SAM" id="Phobius"/>
    </source>
</evidence>
<feature type="transmembrane region" description="Helical" evidence="1">
    <location>
        <begin position="29"/>
        <end position="52"/>
    </location>
</feature>
<dbReference type="AlphaFoldDB" id="A0AAW2BL67"/>
<reference evidence="2 3" key="1">
    <citation type="submission" date="2024-01" db="EMBL/GenBank/DDBJ databases">
        <title>A telomere-to-telomere, gap-free genome of sweet tea (Lithocarpus litseifolius).</title>
        <authorList>
            <person name="Zhou J."/>
        </authorList>
    </citation>
    <scope>NUCLEOTIDE SEQUENCE [LARGE SCALE GENOMIC DNA]</scope>
    <source>
        <strain evidence="2">Zhou-2022a</strain>
        <tissue evidence="2">Leaf</tissue>
    </source>
</reference>
<evidence type="ECO:0000313" key="2">
    <source>
        <dbReference type="EMBL" id="KAK9986318.1"/>
    </source>
</evidence>
<sequence length="113" mass="12951">MLPGQFTNLSFLHMVTEVLEYALHAKGILIFYLAFGVIASLQLVTVIQIFFFVESTKFFSFFFFLQINMSILNCQIARSTNSLAQSVLRIFLTEGGFKWCAEAMTISFDQIRQ</sequence>
<organism evidence="2 3">
    <name type="scientific">Lithocarpus litseifolius</name>
    <dbReference type="NCBI Taxonomy" id="425828"/>
    <lineage>
        <taxon>Eukaryota</taxon>
        <taxon>Viridiplantae</taxon>
        <taxon>Streptophyta</taxon>
        <taxon>Embryophyta</taxon>
        <taxon>Tracheophyta</taxon>
        <taxon>Spermatophyta</taxon>
        <taxon>Magnoliopsida</taxon>
        <taxon>eudicotyledons</taxon>
        <taxon>Gunneridae</taxon>
        <taxon>Pentapetalae</taxon>
        <taxon>rosids</taxon>
        <taxon>fabids</taxon>
        <taxon>Fagales</taxon>
        <taxon>Fagaceae</taxon>
        <taxon>Lithocarpus</taxon>
    </lineage>
</organism>
<accession>A0AAW2BL67</accession>
<comment type="caution">
    <text evidence="2">The sequence shown here is derived from an EMBL/GenBank/DDBJ whole genome shotgun (WGS) entry which is preliminary data.</text>
</comment>
<dbReference type="Proteomes" id="UP001459277">
    <property type="component" value="Unassembled WGS sequence"/>
</dbReference>
<keyword evidence="3" id="KW-1185">Reference proteome</keyword>
<gene>
    <name evidence="2" type="ORF">SO802_031269</name>
</gene>
<evidence type="ECO:0000313" key="3">
    <source>
        <dbReference type="Proteomes" id="UP001459277"/>
    </source>
</evidence>
<protein>
    <submittedName>
        <fullName evidence="2">Uncharacterized protein</fullName>
    </submittedName>
</protein>
<dbReference type="EMBL" id="JAZDWU010000011">
    <property type="protein sequence ID" value="KAK9986318.1"/>
    <property type="molecule type" value="Genomic_DNA"/>
</dbReference>
<proteinExistence type="predicted"/>
<keyword evidence="1" id="KW-0472">Membrane</keyword>
<keyword evidence="1" id="KW-0812">Transmembrane</keyword>
<keyword evidence="1" id="KW-1133">Transmembrane helix</keyword>